<evidence type="ECO:0000313" key="4">
    <source>
        <dbReference type="EMBL" id="ATB51417.1"/>
    </source>
</evidence>
<evidence type="ECO:0000313" key="5">
    <source>
        <dbReference type="Proteomes" id="UP000217343"/>
    </source>
</evidence>
<sequence>MDPFKKVNDRYGHLAGDGVLMWLGRLLGARCRREDVRGRWGGEESVVGLLGEDAGSASEVLGCTAAELAAMAFDGDKRGVSLRLYGSLKMSSPRDVSTT</sequence>
<dbReference type="InterPro" id="IPR050469">
    <property type="entry name" value="Diguanylate_Cyclase"/>
</dbReference>
<evidence type="ECO:0000259" key="3">
    <source>
        <dbReference type="PROSITE" id="PS50887"/>
    </source>
</evidence>
<dbReference type="AlphaFoldDB" id="A0A286NW72"/>
<protein>
    <recommendedName>
        <fullName evidence="1">diguanylate cyclase</fullName>
        <ecNumber evidence="1">2.7.7.65</ecNumber>
    </recommendedName>
</protein>
<feature type="domain" description="GGDEF" evidence="3">
    <location>
        <begin position="1"/>
        <end position="99"/>
    </location>
</feature>
<dbReference type="GO" id="GO:0052621">
    <property type="term" value="F:diguanylate cyclase activity"/>
    <property type="evidence" value="ECO:0007669"/>
    <property type="project" value="UniProtKB-EC"/>
</dbReference>
<dbReference type="NCBIfam" id="TIGR00254">
    <property type="entry name" value="GGDEF"/>
    <property type="match status" value="1"/>
</dbReference>
<dbReference type="EMBL" id="CP022203">
    <property type="protein sequence ID" value="ATB51417.1"/>
    <property type="molecule type" value="Genomic_DNA"/>
</dbReference>
<dbReference type="EC" id="2.7.7.65" evidence="1"/>
<evidence type="ECO:0000256" key="1">
    <source>
        <dbReference type="ARBA" id="ARBA00012528"/>
    </source>
</evidence>
<gene>
    <name evidence="4" type="ORF">MYMAC_007080</name>
</gene>
<dbReference type="SUPFAM" id="SSF55073">
    <property type="entry name" value="Nucleotide cyclase"/>
    <property type="match status" value="1"/>
</dbReference>
<comment type="catalytic activity">
    <reaction evidence="2">
        <text>2 GTP = 3',3'-c-di-GMP + 2 diphosphate</text>
        <dbReference type="Rhea" id="RHEA:24898"/>
        <dbReference type="ChEBI" id="CHEBI:33019"/>
        <dbReference type="ChEBI" id="CHEBI:37565"/>
        <dbReference type="ChEBI" id="CHEBI:58805"/>
        <dbReference type="EC" id="2.7.7.65"/>
    </reaction>
</comment>
<name>A0A286NW72_9BACT</name>
<dbReference type="KEGG" id="mmas:MYMAC_007080"/>
<dbReference type="GO" id="GO:0043709">
    <property type="term" value="P:cell adhesion involved in single-species biofilm formation"/>
    <property type="evidence" value="ECO:0007669"/>
    <property type="project" value="TreeGrafter"/>
</dbReference>
<accession>A0A286NW72</accession>
<dbReference type="PANTHER" id="PTHR45138">
    <property type="entry name" value="REGULATORY COMPONENTS OF SENSORY TRANSDUCTION SYSTEM"/>
    <property type="match status" value="1"/>
</dbReference>
<dbReference type="Gene3D" id="3.30.70.270">
    <property type="match status" value="1"/>
</dbReference>
<dbReference type="GO" id="GO:1902201">
    <property type="term" value="P:negative regulation of bacterial-type flagellum-dependent cell motility"/>
    <property type="evidence" value="ECO:0007669"/>
    <property type="project" value="TreeGrafter"/>
</dbReference>
<dbReference type="PANTHER" id="PTHR45138:SF9">
    <property type="entry name" value="DIGUANYLATE CYCLASE DGCM-RELATED"/>
    <property type="match status" value="1"/>
</dbReference>
<evidence type="ECO:0000256" key="2">
    <source>
        <dbReference type="ARBA" id="ARBA00034247"/>
    </source>
</evidence>
<dbReference type="Proteomes" id="UP000217343">
    <property type="component" value="Chromosome"/>
</dbReference>
<dbReference type="Pfam" id="PF00990">
    <property type="entry name" value="GGDEF"/>
    <property type="match status" value="1"/>
</dbReference>
<dbReference type="GO" id="GO:0005886">
    <property type="term" value="C:plasma membrane"/>
    <property type="evidence" value="ECO:0007669"/>
    <property type="project" value="TreeGrafter"/>
</dbReference>
<keyword evidence="5" id="KW-1185">Reference proteome</keyword>
<organism evidence="4 5">
    <name type="scientific">Corallococcus macrosporus DSM 14697</name>
    <dbReference type="NCBI Taxonomy" id="1189310"/>
    <lineage>
        <taxon>Bacteria</taxon>
        <taxon>Pseudomonadati</taxon>
        <taxon>Myxococcota</taxon>
        <taxon>Myxococcia</taxon>
        <taxon>Myxococcales</taxon>
        <taxon>Cystobacterineae</taxon>
        <taxon>Myxococcaceae</taxon>
        <taxon>Corallococcus</taxon>
    </lineage>
</organism>
<dbReference type="PROSITE" id="PS50887">
    <property type="entry name" value="GGDEF"/>
    <property type="match status" value="1"/>
</dbReference>
<dbReference type="InterPro" id="IPR043128">
    <property type="entry name" value="Rev_trsase/Diguanyl_cyclase"/>
</dbReference>
<dbReference type="InterPro" id="IPR029787">
    <property type="entry name" value="Nucleotide_cyclase"/>
</dbReference>
<dbReference type="InterPro" id="IPR000160">
    <property type="entry name" value="GGDEF_dom"/>
</dbReference>
<proteinExistence type="predicted"/>
<reference evidence="4 5" key="1">
    <citation type="submission" date="2017-06" db="EMBL/GenBank/DDBJ databases">
        <title>Sequencing and comparative analysis of myxobacterial genomes.</title>
        <authorList>
            <person name="Rupp O."/>
            <person name="Goesmann A."/>
            <person name="Sogaard-Andersen L."/>
        </authorList>
    </citation>
    <scope>NUCLEOTIDE SEQUENCE [LARGE SCALE GENOMIC DNA]</scope>
    <source>
        <strain evidence="4 5">DSM 14697</strain>
    </source>
</reference>